<dbReference type="Proteomes" id="UP001050975">
    <property type="component" value="Unassembled WGS sequence"/>
</dbReference>
<protein>
    <submittedName>
        <fullName evidence="3">HEAT repeat-containing PBS lyase</fullName>
    </submittedName>
</protein>
<dbReference type="PANTHER" id="PTHR12697">
    <property type="entry name" value="PBS LYASE HEAT-LIKE PROTEIN"/>
    <property type="match status" value="1"/>
</dbReference>
<keyword evidence="3" id="KW-0456">Lyase</keyword>
<evidence type="ECO:0000256" key="2">
    <source>
        <dbReference type="ARBA" id="ARBA00022738"/>
    </source>
</evidence>
<dbReference type="GO" id="GO:0016491">
    <property type="term" value="F:oxidoreductase activity"/>
    <property type="evidence" value="ECO:0007669"/>
    <property type="project" value="TreeGrafter"/>
</dbReference>
<accession>A0AAV3XJG1</accession>
<evidence type="ECO:0000313" key="3">
    <source>
        <dbReference type="EMBL" id="GET41728.1"/>
    </source>
</evidence>
<dbReference type="GO" id="GO:0016829">
    <property type="term" value="F:lyase activity"/>
    <property type="evidence" value="ECO:0007669"/>
    <property type="project" value="UniProtKB-KW"/>
</dbReference>
<dbReference type="GO" id="GO:0030089">
    <property type="term" value="C:phycobilisome"/>
    <property type="evidence" value="ECO:0007669"/>
    <property type="project" value="UniProtKB-KW"/>
</dbReference>
<dbReference type="AlphaFoldDB" id="A0AAV3XJG1"/>
<dbReference type="InterPro" id="IPR011989">
    <property type="entry name" value="ARM-like"/>
</dbReference>
<dbReference type="InterPro" id="IPR016024">
    <property type="entry name" value="ARM-type_fold"/>
</dbReference>
<comment type="caution">
    <text evidence="3">The sequence shown here is derived from an EMBL/GenBank/DDBJ whole genome shotgun (WGS) entry which is preliminary data.</text>
</comment>
<organism evidence="3 4">
    <name type="scientific">Microseira wollei NIES-4236</name>
    <dbReference type="NCBI Taxonomy" id="2530354"/>
    <lineage>
        <taxon>Bacteria</taxon>
        <taxon>Bacillati</taxon>
        <taxon>Cyanobacteriota</taxon>
        <taxon>Cyanophyceae</taxon>
        <taxon>Oscillatoriophycideae</taxon>
        <taxon>Aerosakkonematales</taxon>
        <taxon>Aerosakkonemataceae</taxon>
        <taxon>Microseira</taxon>
    </lineage>
</organism>
<dbReference type="SMART" id="SM00567">
    <property type="entry name" value="EZ_HEAT"/>
    <property type="match status" value="6"/>
</dbReference>
<dbReference type="EMBL" id="BLAY01000132">
    <property type="protein sequence ID" value="GET41728.1"/>
    <property type="molecule type" value="Genomic_DNA"/>
</dbReference>
<reference evidence="3" key="1">
    <citation type="submission" date="2019-10" db="EMBL/GenBank/DDBJ databases">
        <title>Draft genome sequece of Microseira wollei NIES-4236.</title>
        <authorList>
            <person name="Yamaguchi H."/>
            <person name="Suzuki S."/>
            <person name="Kawachi M."/>
        </authorList>
    </citation>
    <scope>NUCLEOTIDE SEQUENCE</scope>
    <source>
        <strain evidence="3">NIES-4236</strain>
    </source>
</reference>
<sequence length="304" mass="32300">MSNSLKFETQSGENPVPLSHAETDALLASVKEQLDLETFDPDNHQLLKQMVECLGDTRGLVRLSFAQTLGEIGEPATPFLLEALANHPNVVVRRASAKTLTLLADPKTVPNLVHAFLNDEDTVVQGSAVGALARTGEAAVPVLLEILASPENSEATKGHAAWALAFIGAEAKEYIYPAIASDSPEVRSAVVGAIAKVAQESPEPQAFNLLVNALTDSDANVRCEAAAVLGNLGYQPAIPNLAQLLHHADGETRKAAALALMKVGDPSAIEPLQAALSEESETVLQQVLKLAITQLERKTEEDDW</sequence>
<name>A0AAV3XJG1_9CYAN</name>
<dbReference type="InterPro" id="IPR004155">
    <property type="entry name" value="PBS_lyase_HEAT"/>
</dbReference>
<dbReference type="Gene3D" id="1.25.10.10">
    <property type="entry name" value="Leucine-rich Repeat Variant"/>
    <property type="match status" value="2"/>
</dbReference>
<keyword evidence="4" id="KW-1185">Reference proteome</keyword>
<dbReference type="SUPFAM" id="SSF48371">
    <property type="entry name" value="ARM repeat"/>
    <property type="match status" value="1"/>
</dbReference>
<proteinExistence type="predicted"/>
<dbReference type="Pfam" id="PF13646">
    <property type="entry name" value="HEAT_2"/>
    <property type="match status" value="2"/>
</dbReference>
<keyword evidence="2" id="KW-0605">Phycobilisome</keyword>
<keyword evidence="1" id="KW-0042">Antenna complex</keyword>
<dbReference type="RefSeq" id="WP_226588274.1">
    <property type="nucleotide sequence ID" value="NZ_BLAY01000132.1"/>
</dbReference>
<dbReference type="PANTHER" id="PTHR12697:SF5">
    <property type="entry name" value="DEOXYHYPUSINE HYDROXYLASE"/>
    <property type="match status" value="1"/>
</dbReference>
<evidence type="ECO:0000256" key="1">
    <source>
        <dbReference type="ARBA" id="ARBA00022549"/>
    </source>
</evidence>
<gene>
    <name evidence="3" type="ORF">MiSe_65420</name>
</gene>
<evidence type="ECO:0000313" key="4">
    <source>
        <dbReference type="Proteomes" id="UP001050975"/>
    </source>
</evidence>